<name>A0A5C3MM88_9AGAM</name>
<keyword evidence="3" id="KW-1185">Reference proteome</keyword>
<organism evidence="2 3">
    <name type="scientific">Heliocybe sulcata</name>
    <dbReference type="NCBI Taxonomy" id="5364"/>
    <lineage>
        <taxon>Eukaryota</taxon>
        <taxon>Fungi</taxon>
        <taxon>Dikarya</taxon>
        <taxon>Basidiomycota</taxon>
        <taxon>Agaricomycotina</taxon>
        <taxon>Agaricomycetes</taxon>
        <taxon>Gloeophyllales</taxon>
        <taxon>Gloeophyllaceae</taxon>
        <taxon>Heliocybe</taxon>
    </lineage>
</organism>
<evidence type="ECO:0000313" key="2">
    <source>
        <dbReference type="EMBL" id="TFK45795.1"/>
    </source>
</evidence>
<feature type="region of interest" description="Disordered" evidence="1">
    <location>
        <begin position="105"/>
        <end position="191"/>
    </location>
</feature>
<reference evidence="2 3" key="1">
    <citation type="journal article" date="2019" name="Nat. Ecol. Evol.">
        <title>Megaphylogeny resolves global patterns of mushroom evolution.</title>
        <authorList>
            <person name="Varga T."/>
            <person name="Krizsan K."/>
            <person name="Foldi C."/>
            <person name="Dima B."/>
            <person name="Sanchez-Garcia M."/>
            <person name="Sanchez-Ramirez S."/>
            <person name="Szollosi G.J."/>
            <person name="Szarkandi J.G."/>
            <person name="Papp V."/>
            <person name="Albert L."/>
            <person name="Andreopoulos W."/>
            <person name="Angelini C."/>
            <person name="Antonin V."/>
            <person name="Barry K.W."/>
            <person name="Bougher N.L."/>
            <person name="Buchanan P."/>
            <person name="Buyck B."/>
            <person name="Bense V."/>
            <person name="Catcheside P."/>
            <person name="Chovatia M."/>
            <person name="Cooper J."/>
            <person name="Damon W."/>
            <person name="Desjardin D."/>
            <person name="Finy P."/>
            <person name="Geml J."/>
            <person name="Haridas S."/>
            <person name="Hughes K."/>
            <person name="Justo A."/>
            <person name="Karasinski D."/>
            <person name="Kautmanova I."/>
            <person name="Kiss B."/>
            <person name="Kocsube S."/>
            <person name="Kotiranta H."/>
            <person name="LaButti K.M."/>
            <person name="Lechner B.E."/>
            <person name="Liimatainen K."/>
            <person name="Lipzen A."/>
            <person name="Lukacs Z."/>
            <person name="Mihaltcheva S."/>
            <person name="Morgado L.N."/>
            <person name="Niskanen T."/>
            <person name="Noordeloos M.E."/>
            <person name="Ohm R.A."/>
            <person name="Ortiz-Santana B."/>
            <person name="Ovrebo C."/>
            <person name="Racz N."/>
            <person name="Riley R."/>
            <person name="Savchenko A."/>
            <person name="Shiryaev A."/>
            <person name="Soop K."/>
            <person name="Spirin V."/>
            <person name="Szebenyi C."/>
            <person name="Tomsovsky M."/>
            <person name="Tulloss R.E."/>
            <person name="Uehling J."/>
            <person name="Grigoriev I.V."/>
            <person name="Vagvolgyi C."/>
            <person name="Papp T."/>
            <person name="Martin F.M."/>
            <person name="Miettinen O."/>
            <person name="Hibbett D.S."/>
            <person name="Nagy L.G."/>
        </authorList>
    </citation>
    <scope>NUCLEOTIDE SEQUENCE [LARGE SCALE GENOMIC DNA]</scope>
    <source>
        <strain evidence="2 3">OMC1185</strain>
    </source>
</reference>
<gene>
    <name evidence="2" type="ORF">OE88DRAFT_1639284</name>
</gene>
<feature type="compositionally biased region" description="Polar residues" evidence="1">
    <location>
        <begin position="152"/>
        <end position="162"/>
    </location>
</feature>
<protein>
    <submittedName>
        <fullName evidence="2">Uncharacterized protein</fullName>
    </submittedName>
</protein>
<dbReference type="Proteomes" id="UP000305948">
    <property type="component" value="Unassembled WGS sequence"/>
</dbReference>
<dbReference type="EMBL" id="ML213536">
    <property type="protein sequence ID" value="TFK45795.1"/>
    <property type="molecule type" value="Genomic_DNA"/>
</dbReference>
<feature type="compositionally biased region" description="Low complexity" evidence="1">
    <location>
        <begin position="108"/>
        <end position="121"/>
    </location>
</feature>
<dbReference type="AlphaFoldDB" id="A0A5C3MM88"/>
<sequence length="191" mass="20291">MSAFHVLAKSARVASRPLAVRAFHSPFVALSQSPLTAPPSPQANVAGIYEKNIEYNSEPTVNANGSYHYVVSQPDPNHTPYAVPSGAYPTSAPYVNYTATERPEVLDAPSSSTSPTPAHPTLSRAVPRNDAGVGQSAGVRHEGNPGKGTELMDNSSTKGSDNLQERNPPPIQDVGEKFGNMGNKDAWKARK</sequence>
<accession>A0A5C3MM88</accession>
<proteinExistence type="predicted"/>
<dbReference type="OrthoDB" id="3355886at2759"/>
<evidence type="ECO:0000256" key="1">
    <source>
        <dbReference type="SAM" id="MobiDB-lite"/>
    </source>
</evidence>
<evidence type="ECO:0000313" key="3">
    <source>
        <dbReference type="Proteomes" id="UP000305948"/>
    </source>
</evidence>